<dbReference type="EMBL" id="LDXT01000062">
    <property type="protein sequence ID" value="KRT56226.1"/>
    <property type="molecule type" value="Genomic_DNA"/>
</dbReference>
<organism evidence="3 6">
    <name type="scientific">endosymbiont of Ridgeia piscesae</name>
    <dbReference type="NCBI Taxonomy" id="54398"/>
    <lineage>
        <taxon>Bacteria</taxon>
        <taxon>Pseudomonadati</taxon>
        <taxon>Pseudomonadota</taxon>
        <taxon>Gammaproteobacteria</taxon>
        <taxon>sulfur-oxidizing symbionts</taxon>
    </lineage>
</organism>
<feature type="compositionally biased region" description="Low complexity" evidence="1">
    <location>
        <begin position="195"/>
        <end position="206"/>
    </location>
</feature>
<keyword evidence="6" id="KW-1185">Reference proteome</keyword>
<comment type="caution">
    <text evidence="3">The sequence shown here is derived from an EMBL/GenBank/DDBJ whole genome shotgun (WGS) entry which is preliminary data.</text>
</comment>
<evidence type="ECO:0000313" key="3">
    <source>
        <dbReference type="EMBL" id="KRT56226.1"/>
    </source>
</evidence>
<feature type="region of interest" description="Disordered" evidence="1">
    <location>
        <begin position="102"/>
        <end position="125"/>
    </location>
</feature>
<sequence length="206" mass="21560">MKHIKKVLSYSIAGSIGLSVIASLNGCSDQGAPPPGGFGSQAGAEQGQNAFMVIEQTGANPDSYKLVEKHPTTGPNRAILRDMDGNERFLSEDELKQIAEQEAAKVEAGTSRLTEDPSMHSGGMSLGETLLATAAGSLIGGMIANKLMNNSNFQRNQQQYGGGRPTSSISQPYKKTASNKQPKSGFFGGNKSAPRSSSSRFGSFGG</sequence>
<accession>A0A0T5Z053</accession>
<dbReference type="Proteomes" id="UP000051634">
    <property type="component" value="Unassembled WGS sequence"/>
</dbReference>
<feature type="region of interest" description="Disordered" evidence="1">
    <location>
        <begin position="155"/>
        <end position="206"/>
    </location>
</feature>
<dbReference type="InterPro" id="IPR059092">
    <property type="entry name" value="UPF0323_dom"/>
</dbReference>
<feature type="domain" description="UPF0323" evidence="2">
    <location>
        <begin position="50"/>
        <end position="163"/>
    </location>
</feature>
<protein>
    <recommendedName>
        <fullName evidence="2">UPF0323 domain-containing protein</fullName>
    </recommendedName>
</protein>
<dbReference type="STRING" id="54398.Ga0074115_13516"/>
<dbReference type="PATRIC" id="fig|54398.3.peg.2788"/>
<proteinExistence type="predicted"/>
<dbReference type="RefSeq" id="WP_232433104.1">
    <property type="nucleotide sequence ID" value="NZ_KQ556928.1"/>
</dbReference>
<feature type="compositionally biased region" description="Polar residues" evidence="1">
    <location>
        <begin position="155"/>
        <end position="182"/>
    </location>
</feature>
<dbReference type="AlphaFoldDB" id="A0A0T5Z053"/>
<evidence type="ECO:0000313" key="6">
    <source>
        <dbReference type="Proteomes" id="UP000051634"/>
    </source>
</evidence>
<evidence type="ECO:0000259" key="2">
    <source>
        <dbReference type="Pfam" id="PF26303"/>
    </source>
</evidence>
<dbReference type="Pfam" id="PF26303">
    <property type="entry name" value="UPF0323"/>
    <property type="match status" value="1"/>
</dbReference>
<evidence type="ECO:0000256" key="1">
    <source>
        <dbReference type="SAM" id="MobiDB-lite"/>
    </source>
</evidence>
<evidence type="ECO:0000313" key="4">
    <source>
        <dbReference type="EMBL" id="KRT59373.1"/>
    </source>
</evidence>
<evidence type="ECO:0000313" key="5">
    <source>
        <dbReference type="Proteomes" id="UP000051276"/>
    </source>
</evidence>
<dbReference type="Proteomes" id="UP000051276">
    <property type="component" value="Unassembled WGS sequence"/>
</dbReference>
<reference evidence="5 6" key="1">
    <citation type="submission" date="2015-11" db="EMBL/GenBank/DDBJ databases">
        <title>The genome of Candidatus Endoriftia persephone in Ridgeia piscesae and population structure of the North Eastern Pacific vestimentiferan symbionts.</title>
        <authorList>
            <person name="Perez M."/>
            <person name="Juniper K.S."/>
        </authorList>
    </citation>
    <scope>NUCLEOTIDE SEQUENCE [LARGE SCALE GENOMIC DNA]</scope>
    <source>
        <strain evidence="4">Ind10</strain>
        <strain evidence="3">Ind11</strain>
    </source>
</reference>
<name>A0A0T5Z053_9GAMM</name>
<gene>
    <name evidence="3" type="ORF">Ga0074115_13516</name>
    <name evidence="4" type="ORF">Ga0076813_15376</name>
</gene>
<dbReference type="EMBL" id="LMXI01000157">
    <property type="protein sequence ID" value="KRT59373.1"/>
    <property type="molecule type" value="Genomic_DNA"/>
</dbReference>